<dbReference type="InterPro" id="IPR036812">
    <property type="entry name" value="NAD(P)_OxRdtase_dom_sf"/>
</dbReference>
<protein>
    <recommendedName>
        <fullName evidence="3">Aldo/keto reductase family protein</fullName>
    </recommendedName>
</protein>
<name>A0ABS8Z9E3_9PSEU</name>
<gene>
    <name evidence="1" type="ORF">LWC34_14475</name>
</gene>
<evidence type="ECO:0000313" key="2">
    <source>
        <dbReference type="Proteomes" id="UP001521150"/>
    </source>
</evidence>
<comment type="caution">
    <text evidence="1">The sequence shown here is derived from an EMBL/GenBank/DDBJ whole genome shotgun (WGS) entry which is preliminary data.</text>
</comment>
<dbReference type="RefSeq" id="WP_233725568.1">
    <property type="nucleotide sequence ID" value="NZ_JAJVCN010000001.1"/>
</dbReference>
<organism evidence="1 2">
    <name type="scientific">Kibdelosporangium philippinense</name>
    <dbReference type="NCBI Taxonomy" id="211113"/>
    <lineage>
        <taxon>Bacteria</taxon>
        <taxon>Bacillati</taxon>
        <taxon>Actinomycetota</taxon>
        <taxon>Actinomycetes</taxon>
        <taxon>Pseudonocardiales</taxon>
        <taxon>Pseudonocardiaceae</taxon>
        <taxon>Kibdelosporangium</taxon>
    </lineage>
</organism>
<dbReference type="Proteomes" id="UP001521150">
    <property type="component" value="Unassembled WGS sequence"/>
</dbReference>
<evidence type="ECO:0008006" key="3">
    <source>
        <dbReference type="Google" id="ProtNLM"/>
    </source>
</evidence>
<sequence>MFAEWRGWTAFACVQVQYNLVHPIIGATSAAQVKDNLGASGVVLSDDQMRRLETATGFTKGYPHDFIAECDDHPDVYGTKRVTATS</sequence>
<evidence type="ECO:0000313" key="1">
    <source>
        <dbReference type="EMBL" id="MCE7004027.1"/>
    </source>
</evidence>
<accession>A0ABS8Z9E3</accession>
<reference evidence="1 2" key="1">
    <citation type="submission" date="2021-12" db="EMBL/GenBank/DDBJ databases">
        <title>Genome sequence of Kibdelosporangium philippinense ATCC 49844.</title>
        <authorList>
            <person name="Fedorov E.A."/>
            <person name="Omeragic M."/>
            <person name="Shalygina K.F."/>
            <person name="Maclea K.S."/>
        </authorList>
    </citation>
    <scope>NUCLEOTIDE SEQUENCE [LARGE SCALE GENOMIC DNA]</scope>
    <source>
        <strain evidence="1 2">ATCC 49844</strain>
    </source>
</reference>
<dbReference type="SUPFAM" id="SSF51430">
    <property type="entry name" value="NAD(P)-linked oxidoreductase"/>
    <property type="match status" value="1"/>
</dbReference>
<dbReference type="Gene3D" id="3.20.20.100">
    <property type="entry name" value="NADP-dependent oxidoreductase domain"/>
    <property type="match status" value="1"/>
</dbReference>
<keyword evidence="2" id="KW-1185">Reference proteome</keyword>
<proteinExistence type="predicted"/>
<dbReference type="EMBL" id="JAJVCN010000001">
    <property type="protein sequence ID" value="MCE7004027.1"/>
    <property type="molecule type" value="Genomic_DNA"/>
</dbReference>